<dbReference type="HOGENOM" id="CLU_2315837_0_0_6"/>
<evidence type="ECO:0000313" key="2">
    <source>
        <dbReference type="Proteomes" id="UP000003692"/>
    </source>
</evidence>
<gene>
    <name evidence="1" type="ORF">EDWATA_00437</name>
</gene>
<dbReference type="AlphaFoldDB" id="D4F153"/>
<comment type="caution">
    <text evidence="1">The sequence shown here is derived from an EMBL/GenBank/DDBJ whole genome shotgun (WGS) entry which is preliminary data.</text>
</comment>
<accession>D4F153</accession>
<protein>
    <submittedName>
        <fullName evidence="1">Uncharacterized protein</fullName>
    </submittedName>
</protein>
<dbReference type="EMBL" id="ADGK01000013">
    <property type="protein sequence ID" value="EFE24530.1"/>
    <property type="molecule type" value="Genomic_DNA"/>
</dbReference>
<reference evidence="1 2" key="1">
    <citation type="submission" date="2010-02" db="EMBL/GenBank/DDBJ databases">
        <authorList>
            <person name="Weinstock G."/>
            <person name="Sodergren E."/>
            <person name="Clifton S."/>
            <person name="Fulton L."/>
            <person name="Fulton B."/>
            <person name="Courtney L."/>
            <person name="Fronick C."/>
            <person name="Harrison M."/>
            <person name="Strong C."/>
            <person name="Farmer C."/>
            <person name="Delahaunty K."/>
            <person name="Markovic C."/>
            <person name="Hall O."/>
            <person name="Minx P."/>
            <person name="Tomlinson C."/>
            <person name="Mitreva M."/>
            <person name="Nelson J."/>
            <person name="Hou S."/>
            <person name="Wollam A."/>
            <person name="Pepin K.H."/>
            <person name="Johnson M."/>
            <person name="Bhonagiri V."/>
            <person name="Zhang X."/>
            <person name="Suruliraj S."/>
            <person name="Warren W."/>
            <person name="Chinwalla A."/>
            <person name="Mardis E.R."/>
            <person name="Wilson R.K."/>
        </authorList>
    </citation>
    <scope>NUCLEOTIDE SEQUENCE [LARGE SCALE GENOMIC DNA]</scope>
    <source>
        <strain evidence="1 2">ATCC 23685</strain>
    </source>
</reference>
<sequence>MGSIHQPIEIDQMPTAYKTQWVEEIDAGGIAGDHSPGITGLTADKGGQVLCAGGGPQIEIEGVETRTQKLIQDTRGENTPLTAPLADEGDLPRAIRLIS</sequence>
<dbReference type="Proteomes" id="UP000003692">
    <property type="component" value="Unassembled WGS sequence"/>
</dbReference>
<proteinExistence type="predicted"/>
<organism evidence="1 2">
    <name type="scientific">Edwardsiella tarda ATCC 23685</name>
    <dbReference type="NCBI Taxonomy" id="500638"/>
    <lineage>
        <taxon>Bacteria</taxon>
        <taxon>Pseudomonadati</taxon>
        <taxon>Pseudomonadota</taxon>
        <taxon>Gammaproteobacteria</taxon>
        <taxon>Enterobacterales</taxon>
        <taxon>Hafniaceae</taxon>
        <taxon>Edwardsiella</taxon>
    </lineage>
</organism>
<name>D4F153_EDWTA</name>
<evidence type="ECO:0000313" key="1">
    <source>
        <dbReference type="EMBL" id="EFE24530.1"/>
    </source>
</evidence>